<dbReference type="PANTHER" id="PTHR18866:SF33">
    <property type="entry name" value="METHYLCROTONOYL-COA CARBOXYLASE SUBUNIT ALPHA, MITOCHONDRIAL-RELATED"/>
    <property type="match status" value="1"/>
</dbReference>
<dbReference type="GO" id="GO:0005634">
    <property type="term" value="C:nucleus"/>
    <property type="evidence" value="ECO:0007669"/>
    <property type="project" value="UniProtKB-SubCell"/>
</dbReference>
<keyword evidence="21" id="KW-0464">Manganese</keyword>
<dbReference type="Gene3D" id="3.30.700.30">
    <property type="match status" value="1"/>
</dbReference>
<dbReference type="Gene3D" id="3.30.470.20">
    <property type="entry name" value="ATP-grasp fold, B domain"/>
    <property type="match status" value="1"/>
</dbReference>
<dbReference type="Pfam" id="PF23561">
    <property type="entry name" value="zf-C2H2_15"/>
    <property type="match status" value="1"/>
</dbReference>
<dbReference type="FunFam" id="2.40.50.100:FF:000029">
    <property type="entry name" value="propionyl-CoA carboxylase alpha chain, mitochondrial"/>
    <property type="match status" value="1"/>
</dbReference>
<dbReference type="FunFam" id="3.30.160.60:FF:001330">
    <property type="entry name" value="Zinc finger protein ZIC 4"/>
    <property type="match status" value="1"/>
</dbReference>
<dbReference type="FunFam" id="3.30.160.60:FF:000041">
    <property type="entry name" value="Zinc finger protein ZIC 1"/>
    <property type="match status" value="1"/>
</dbReference>
<feature type="domain" description="C2H2-type" evidence="30">
    <location>
        <begin position="281"/>
        <end position="308"/>
    </location>
</feature>
<dbReference type="PROSITE" id="PS00188">
    <property type="entry name" value="BIOTIN"/>
    <property type="match status" value="1"/>
</dbReference>
<dbReference type="SUPFAM" id="SSF52440">
    <property type="entry name" value="PreATP-grasp domain"/>
    <property type="match status" value="1"/>
</dbReference>
<dbReference type="InterPro" id="IPR013815">
    <property type="entry name" value="ATP_grasp_subdomain_1"/>
</dbReference>
<dbReference type="Gene3D" id="3.40.50.20">
    <property type="match status" value="1"/>
</dbReference>
<comment type="catalytic activity">
    <reaction evidence="26">
        <text>propanoyl-CoA + hydrogencarbonate + ATP = (S)-methylmalonyl-CoA + ADP + phosphate + H(+)</text>
        <dbReference type="Rhea" id="RHEA:23720"/>
        <dbReference type="ChEBI" id="CHEBI:15378"/>
        <dbReference type="ChEBI" id="CHEBI:17544"/>
        <dbReference type="ChEBI" id="CHEBI:30616"/>
        <dbReference type="ChEBI" id="CHEBI:43474"/>
        <dbReference type="ChEBI" id="CHEBI:57327"/>
        <dbReference type="ChEBI" id="CHEBI:57392"/>
        <dbReference type="ChEBI" id="CHEBI:456216"/>
        <dbReference type="EC" id="6.4.1.3"/>
    </reaction>
    <physiologicalReaction direction="left-to-right" evidence="26">
        <dbReference type="Rhea" id="RHEA:23721"/>
    </physiologicalReaction>
</comment>
<dbReference type="InterPro" id="IPR005481">
    <property type="entry name" value="BC-like_N"/>
</dbReference>
<feature type="domain" description="C2H2-type" evidence="30">
    <location>
        <begin position="339"/>
        <end position="368"/>
    </location>
</feature>
<evidence type="ECO:0000256" key="4">
    <source>
        <dbReference type="ARBA" id="ARBA00005060"/>
    </source>
</evidence>
<dbReference type="PROSITE" id="PS50968">
    <property type="entry name" value="BIOTINYL_LIPOYL"/>
    <property type="match status" value="1"/>
</dbReference>
<dbReference type="SUPFAM" id="SSF56059">
    <property type="entry name" value="Glutathione synthetase ATP-binding domain-like"/>
    <property type="match status" value="1"/>
</dbReference>
<dbReference type="AlphaFoldDB" id="A0A1V4J4J1"/>
<evidence type="ECO:0000256" key="11">
    <source>
        <dbReference type="ARBA" id="ARBA00022741"/>
    </source>
</evidence>
<dbReference type="Gene3D" id="2.40.50.100">
    <property type="match status" value="1"/>
</dbReference>
<dbReference type="PROSITE" id="PS00867">
    <property type="entry name" value="CPSASE_2"/>
    <property type="match status" value="1"/>
</dbReference>
<dbReference type="FunFam" id="3.30.470.20:FF:000028">
    <property type="entry name" value="Methylcrotonoyl-CoA carboxylase subunit alpha, mitochondrial"/>
    <property type="match status" value="1"/>
</dbReference>
<comment type="caution">
    <text evidence="34">The sequence shown here is derived from an EMBL/GenBank/DDBJ whole genome shotgun (WGS) entry which is preliminary data.</text>
</comment>
<evidence type="ECO:0000256" key="7">
    <source>
        <dbReference type="ARBA" id="ARBA00018058"/>
    </source>
</evidence>
<evidence type="ECO:0000256" key="20">
    <source>
        <dbReference type="ARBA" id="ARBA00023128"/>
    </source>
</evidence>
<comment type="catalytic activity">
    <reaction evidence="25">
        <text>butanoyl-CoA + hydrogencarbonate + ATP = (2S)-ethylmalonyl-CoA + ADP + phosphate + H(+)</text>
        <dbReference type="Rhea" id="RHEA:59520"/>
        <dbReference type="ChEBI" id="CHEBI:15378"/>
        <dbReference type="ChEBI" id="CHEBI:17544"/>
        <dbReference type="ChEBI" id="CHEBI:30616"/>
        <dbReference type="ChEBI" id="CHEBI:43474"/>
        <dbReference type="ChEBI" id="CHEBI:57371"/>
        <dbReference type="ChEBI" id="CHEBI:60909"/>
        <dbReference type="ChEBI" id="CHEBI:456216"/>
    </reaction>
    <physiologicalReaction direction="left-to-right" evidence="25">
        <dbReference type="Rhea" id="RHEA:59521"/>
    </physiologicalReaction>
</comment>
<gene>
    <name evidence="34" type="ORF">AV530_016871</name>
</gene>
<dbReference type="InterPro" id="IPR041643">
    <property type="entry name" value="Znf_ZIC"/>
</dbReference>
<evidence type="ECO:0000256" key="29">
    <source>
        <dbReference type="SAM" id="MobiDB-lite"/>
    </source>
</evidence>
<evidence type="ECO:0000256" key="3">
    <source>
        <dbReference type="ARBA" id="ARBA00004305"/>
    </source>
</evidence>
<dbReference type="GO" id="GO:0008270">
    <property type="term" value="F:zinc ion binding"/>
    <property type="evidence" value="ECO:0007669"/>
    <property type="project" value="UniProtKB-KW"/>
</dbReference>
<dbReference type="PROSITE" id="PS00866">
    <property type="entry name" value="CPSASE_1"/>
    <property type="match status" value="1"/>
</dbReference>
<dbReference type="SUPFAM" id="SSF51246">
    <property type="entry name" value="Rudiment single hybrid motif"/>
    <property type="match status" value="1"/>
</dbReference>
<evidence type="ECO:0000256" key="22">
    <source>
        <dbReference type="ARBA" id="ARBA00023242"/>
    </source>
</evidence>
<evidence type="ECO:0000256" key="2">
    <source>
        <dbReference type="ARBA" id="ARBA00004123"/>
    </source>
</evidence>
<organism evidence="34 35">
    <name type="scientific">Patagioenas fasciata monilis</name>
    <dbReference type="NCBI Taxonomy" id="372326"/>
    <lineage>
        <taxon>Eukaryota</taxon>
        <taxon>Metazoa</taxon>
        <taxon>Chordata</taxon>
        <taxon>Craniata</taxon>
        <taxon>Vertebrata</taxon>
        <taxon>Euteleostomi</taxon>
        <taxon>Archelosauria</taxon>
        <taxon>Archosauria</taxon>
        <taxon>Dinosauria</taxon>
        <taxon>Saurischia</taxon>
        <taxon>Theropoda</taxon>
        <taxon>Coelurosauria</taxon>
        <taxon>Aves</taxon>
        <taxon>Neognathae</taxon>
        <taxon>Neoaves</taxon>
        <taxon>Columbimorphae</taxon>
        <taxon>Columbiformes</taxon>
        <taxon>Columbidae</taxon>
        <taxon>Patagioenas</taxon>
    </lineage>
</organism>
<keyword evidence="8" id="KW-0436">Ligase</keyword>
<reference evidence="34 35" key="1">
    <citation type="submission" date="2016-02" db="EMBL/GenBank/DDBJ databases">
        <title>Band-tailed pigeon sequencing and assembly.</title>
        <authorList>
            <person name="Soares A.E."/>
            <person name="Novak B.J."/>
            <person name="Rice E.S."/>
            <person name="O'Connell B."/>
            <person name="Chang D."/>
            <person name="Weber S."/>
            <person name="Shapiro B."/>
        </authorList>
    </citation>
    <scope>NUCLEOTIDE SEQUENCE [LARGE SCALE GENOMIC DNA]</scope>
    <source>
        <strain evidence="34">BTP2013</strain>
        <tissue evidence="34">Blood</tissue>
    </source>
</reference>
<keyword evidence="11 28" id="KW-0547">Nucleotide-binding</keyword>
<protein>
    <recommendedName>
        <fullName evidence="7">Propionyl-CoA carboxylase alpha chain, mitochondrial</fullName>
        <ecNumber evidence="6">6.4.1.3</ecNumber>
    </recommendedName>
    <alternativeName>
        <fullName evidence="24">Propanoyl-CoA:carbon dioxide ligase subunit alpha</fullName>
    </alternativeName>
</protein>
<evidence type="ECO:0000256" key="18">
    <source>
        <dbReference type="ARBA" id="ARBA00023098"/>
    </source>
</evidence>
<dbReference type="InterPro" id="IPR011761">
    <property type="entry name" value="ATP-grasp"/>
</dbReference>
<keyword evidence="13" id="KW-0862">Zinc</keyword>
<dbReference type="GO" id="GO:0005759">
    <property type="term" value="C:mitochondrial matrix"/>
    <property type="evidence" value="ECO:0007669"/>
    <property type="project" value="UniProtKB-SubCell"/>
</dbReference>
<dbReference type="InterPro" id="IPR013087">
    <property type="entry name" value="Znf_C2H2_type"/>
</dbReference>
<feature type="domain" description="Lipoyl-binding" evidence="31">
    <location>
        <begin position="942"/>
        <end position="1017"/>
    </location>
</feature>
<dbReference type="InterPro" id="IPR036236">
    <property type="entry name" value="Znf_C2H2_sf"/>
</dbReference>
<dbReference type="Pfam" id="PF02786">
    <property type="entry name" value="CPSase_L_D2"/>
    <property type="match status" value="1"/>
</dbReference>
<name>A0A1V4J4J1_PATFA</name>
<comment type="similarity">
    <text evidence="5">Belongs to the GLI C2H2-type zinc-finger protein family.</text>
</comment>
<keyword evidence="20" id="KW-0496">Mitochondrion</keyword>
<feature type="domain" description="C2H2-type" evidence="30">
    <location>
        <begin position="369"/>
        <end position="396"/>
    </location>
</feature>
<dbReference type="Pfam" id="PF00096">
    <property type="entry name" value="zf-C2H2"/>
    <property type="match status" value="2"/>
</dbReference>
<dbReference type="Pfam" id="PF18140">
    <property type="entry name" value="PCC_BT"/>
    <property type="match status" value="1"/>
</dbReference>
<evidence type="ECO:0000259" key="32">
    <source>
        <dbReference type="PROSITE" id="PS50975"/>
    </source>
</evidence>
<keyword evidence="35" id="KW-1185">Reference proteome</keyword>
<feature type="region of interest" description="Disordered" evidence="29">
    <location>
        <begin position="115"/>
        <end position="135"/>
    </location>
</feature>
<dbReference type="CDD" id="cd06850">
    <property type="entry name" value="biotinyl_domain"/>
    <property type="match status" value="1"/>
</dbReference>
<keyword evidence="16" id="KW-0809">Transit peptide</keyword>
<dbReference type="InterPro" id="IPR016185">
    <property type="entry name" value="PreATP-grasp_dom_sf"/>
</dbReference>
<dbReference type="InterPro" id="IPR005479">
    <property type="entry name" value="CPAse_ATP-bd"/>
</dbReference>
<dbReference type="InterPro" id="IPR005482">
    <property type="entry name" value="Biotin_COase_C"/>
</dbReference>
<dbReference type="FunFam" id="3.30.160.60:FF:000035">
    <property type="entry name" value="Zinc finger protein ZIC 1"/>
    <property type="match status" value="1"/>
</dbReference>
<evidence type="ECO:0000259" key="33">
    <source>
        <dbReference type="PROSITE" id="PS50979"/>
    </source>
</evidence>
<evidence type="ECO:0000256" key="21">
    <source>
        <dbReference type="ARBA" id="ARBA00023211"/>
    </source>
</evidence>
<evidence type="ECO:0000256" key="26">
    <source>
        <dbReference type="ARBA" id="ARBA00049495"/>
    </source>
</evidence>
<evidence type="ECO:0000256" key="27">
    <source>
        <dbReference type="PROSITE-ProRule" id="PRU00042"/>
    </source>
</evidence>
<evidence type="ECO:0000256" key="19">
    <source>
        <dbReference type="ARBA" id="ARBA00023125"/>
    </source>
</evidence>
<dbReference type="GO" id="GO:0005524">
    <property type="term" value="F:ATP binding"/>
    <property type="evidence" value="ECO:0007669"/>
    <property type="project" value="UniProtKB-UniRule"/>
</dbReference>
<evidence type="ECO:0000256" key="9">
    <source>
        <dbReference type="ARBA" id="ARBA00022723"/>
    </source>
</evidence>
<dbReference type="PROSITE" id="PS50157">
    <property type="entry name" value="ZINC_FINGER_C2H2_2"/>
    <property type="match status" value="4"/>
</dbReference>
<dbReference type="InterPro" id="IPR011764">
    <property type="entry name" value="Biotin_carboxylation_dom"/>
</dbReference>
<dbReference type="FunFam" id="3.30.1490.20:FF:000003">
    <property type="entry name" value="acetyl-CoA carboxylase isoform X1"/>
    <property type="match status" value="1"/>
</dbReference>
<feature type="domain" description="ATP-grasp" evidence="32">
    <location>
        <begin position="470"/>
        <end position="667"/>
    </location>
</feature>
<dbReference type="PROSITE" id="PS50975">
    <property type="entry name" value="ATP_GRASP"/>
    <property type="match status" value="1"/>
</dbReference>
<keyword evidence="18" id="KW-0443">Lipid metabolism</keyword>
<dbReference type="SUPFAM" id="SSF51230">
    <property type="entry name" value="Single hybrid motif"/>
    <property type="match status" value="1"/>
</dbReference>
<keyword evidence="17" id="KW-0442">Lipid degradation</keyword>
<evidence type="ECO:0000256" key="6">
    <source>
        <dbReference type="ARBA" id="ARBA00013050"/>
    </source>
</evidence>
<dbReference type="InterPro" id="IPR001882">
    <property type="entry name" value="Biotin_BS"/>
</dbReference>
<dbReference type="InterPro" id="IPR041265">
    <property type="entry name" value="PCC_BT"/>
</dbReference>
<dbReference type="Proteomes" id="UP000190648">
    <property type="component" value="Unassembled WGS sequence"/>
</dbReference>
<dbReference type="SMART" id="SM00355">
    <property type="entry name" value="ZnF_C2H2"/>
    <property type="match status" value="5"/>
</dbReference>
<dbReference type="Gene3D" id="3.30.1490.20">
    <property type="entry name" value="ATP-grasp fold, A domain"/>
    <property type="match status" value="1"/>
</dbReference>
<dbReference type="InterPro" id="IPR050856">
    <property type="entry name" value="Biotin_carboxylase_complex"/>
</dbReference>
<feature type="domain" description="C2H2-type" evidence="30">
    <location>
        <begin position="309"/>
        <end position="338"/>
    </location>
</feature>
<comment type="subcellular location">
    <subcellularLocation>
        <location evidence="3">Mitochondrion matrix</location>
    </subcellularLocation>
    <subcellularLocation>
        <location evidence="2">Nucleus</location>
    </subcellularLocation>
</comment>
<evidence type="ECO:0000256" key="28">
    <source>
        <dbReference type="PROSITE-ProRule" id="PRU00409"/>
    </source>
</evidence>
<keyword evidence="10" id="KW-0677">Repeat</keyword>
<evidence type="ECO:0000256" key="25">
    <source>
        <dbReference type="ARBA" id="ARBA00048208"/>
    </source>
</evidence>
<keyword evidence="19" id="KW-0238">DNA-binding</keyword>
<dbReference type="EMBL" id="LSYS01009367">
    <property type="protein sequence ID" value="OPJ66905.1"/>
    <property type="molecule type" value="Genomic_DNA"/>
</dbReference>
<evidence type="ECO:0000313" key="35">
    <source>
        <dbReference type="Proteomes" id="UP000190648"/>
    </source>
</evidence>
<evidence type="ECO:0000256" key="8">
    <source>
        <dbReference type="ARBA" id="ARBA00022598"/>
    </source>
</evidence>
<dbReference type="STRING" id="372326.A0A1V4J4J1"/>
<dbReference type="PANTHER" id="PTHR18866">
    <property type="entry name" value="CARBOXYLASE:PYRUVATE/ACETYL-COA/PROPIONYL-COA CARBOXYLASE"/>
    <property type="match status" value="1"/>
</dbReference>
<dbReference type="EC" id="6.4.1.3" evidence="6"/>
<dbReference type="PROSITE" id="PS00028">
    <property type="entry name" value="ZINC_FINGER_C2H2_1"/>
    <property type="match status" value="3"/>
</dbReference>
<evidence type="ECO:0000256" key="17">
    <source>
        <dbReference type="ARBA" id="ARBA00022963"/>
    </source>
</evidence>
<dbReference type="InterPro" id="IPR011053">
    <property type="entry name" value="Single_hybrid_motif"/>
</dbReference>
<keyword evidence="23" id="KW-0092">Biotin</keyword>
<dbReference type="OrthoDB" id="196847at2759"/>
<sequence length="1017" mass="112376">MLLDAGPQFPALGVGTFARHHHSAAAEMQDRELSLAAQNSFVDSAAAHMGAFKLNAGAHDLSPGQSSAFTSQAPGYPAAALGPHAAHVGSYSGAPFNSTRDFLFRSRGFGDSSPAGGQHGIFGPAAGSLHHPHTDAQSHLLFPGIHDQHGPHASQNVLNGQMRLGLPGEVFARSDQYRQVSSPRTDPYSAAQLHNQYGPMNMNMGMNMAAHHHHHPGAFFRYMRQQCIKQELICKWIDPEQLNNPKKSCNKTFSTMHELVTHVSVEHVGGPEQSNHVCYWEECPREGKPFKAKYKLVNHIRVHTGEKPFPCPFPGCGKVFARSENLKIHKRTHTGEKPFQCEFEGCDRRFANSSDRKKHMHVHTSDKPYLCKMCDKSYTHPSSLRKHMKVHVKMADEAVCVGPAPTSKSYLNMDAIMEVIKKTRAQAVHPGYGFLSENKEFARRLASEGVTFIGPDTHAIQAMGDKIESKLLAKNAKVNTIPGFDGVVKDADEAVRIAREIGYPVMIKASAGGGGKGMRIAWDDEETREGFRFSSQEAASSFGDDRLLIEKFIDNPRHIEIQVLADKHGNALWLNERECSIQRRNQKVVEEAPSTFLDPETRRAMGEQAVALAKAVKYSSAGTVEFLVDSSKNFYFLEMNTRLQVEHPVTECITGLDLVQEMIRVAKGYPLRHKQADIPINGWAVECRVYAEDPYKSFGLPSIGKLSQYQEPLHLPSVRVDSGIQQGSDISIYYDPMISKLITYGSNRAEALKRMEEALDNYVIRGVAHNISLLREVIIHPRFVQGDISTKFLPEVYPDGFKGHKLTDLERRELLATAASLYVTEQLRSQRFLGTQRIPIAKSKRSSWELSVRLGDGVYPVAVSKESSSFSVEVDGMKLNVTSEWNLASPLLSVTIDGTQRTIQRLSRNASGDTSIQFLGTVYKLQILTKVAAELSKYMPEKIAEDTSSILRSPMPGAVVAVSVKPGDMVSEGQEICVIEAMKMQNSMIAAKTGKVKAVHCKAGDTVGEGDLLVELE</sequence>
<evidence type="ECO:0000256" key="16">
    <source>
        <dbReference type="ARBA" id="ARBA00022946"/>
    </source>
</evidence>
<evidence type="ECO:0000256" key="1">
    <source>
        <dbReference type="ARBA" id="ARBA00001953"/>
    </source>
</evidence>
<keyword evidence="12 27" id="KW-0863">Zinc-finger</keyword>
<evidence type="ECO:0000256" key="5">
    <source>
        <dbReference type="ARBA" id="ARBA00010831"/>
    </source>
</evidence>
<evidence type="ECO:0000256" key="12">
    <source>
        <dbReference type="ARBA" id="ARBA00022771"/>
    </source>
</evidence>
<dbReference type="GO" id="GO:0003677">
    <property type="term" value="F:DNA binding"/>
    <property type="evidence" value="ECO:0007669"/>
    <property type="project" value="UniProtKB-KW"/>
</dbReference>
<comment type="pathway">
    <text evidence="4">Metabolic intermediate metabolism; propanoyl-CoA degradation; succinyl-CoA from propanoyl-CoA: step 1/3.</text>
</comment>
<dbReference type="SMART" id="SM00878">
    <property type="entry name" value="Biotin_carb_C"/>
    <property type="match status" value="1"/>
</dbReference>
<evidence type="ECO:0000259" key="31">
    <source>
        <dbReference type="PROSITE" id="PS50968"/>
    </source>
</evidence>
<proteinExistence type="inferred from homology"/>
<comment type="cofactor">
    <cofactor evidence="1">
        <name>biotin</name>
        <dbReference type="ChEBI" id="CHEBI:57586"/>
    </cofactor>
</comment>
<evidence type="ECO:0000313" key="34">
    <source>
        <dbReference type="EMBL" id="OPJ66905.1"/>
    </source>
</evidence>
<evidence type="ECO:0000256" key="23">
    <source>
        <dbReference type="ARBA" id="ARBA00023267"/>
    </source>
</evidence>
<dbReference type="Pfam" id="PF18366">
    <property type="entry name" value="zf_ZIC"/>
    <property type="match status" value="1"/>
</dbReference>
<dbReference type="GO" id="GO:0016042">
    <property type="term" value="P:lipid catabolic process"/>
    <property type="evidence" value="ECO:0007669"/>
    <property type="project" value="UniProtKB-KW"/>
</dbReference>
<dbReference type="UniPathway" id="UPA00945">
    <property type="reaction ID" value="UER00908"/>
</dbReference>
<keyword evidence="15" id="KW-0460">Magnesium</keyword>
<evidence type="ECO:0000256" key="24">
    <source>
        <dbReference type="ARBA" id="ARBA00031557"/>
    </source>
</evidence>
<dbReference type="SUPFAM" id="SSF57667">
    <property type="entry name" value="beta-beta-alpha zinc fingers"/>
    <property type="match status" value="2"/>
</dbReference>
<keyword evidence="14 28" id="KW-0067">ATP-binding</keyword>
<feature type="domain" description="Biotin carboxylation" evidence="33">
    <location>
        <begin position="322"/>
        <end position="798"/>
    </location>
</feature>
<evidence type="ECO:0000256" key="15">
    <source>
        <dbReference type="ARBA" id="ARBA00022842"/>
    </source>
</evidence>
<dbReference type="Pfam" id="PF02785">
    <property type="entry name" value="Biotin_carb_C"/>
    <property type="match status" value="1"/>
</dbReference>
<evidence type="ECO:0000256" key="10">
    <source>
        <dbReference type="ARBA" id="ARBA00022737"/>
    </source>
</evidence>
<evidence type="ECO:0000256" key="13">
    <source>
        <dbReference type="ARBA" id="ARBA00022833"/>
    </source>
</evidence>
<dbReference type="GO" id="GO:0004658">
    <property type="term" value="F:propionyl-CoA carboxylase activity"/>
    <property type="evidence" value="ECO:0007669"/>
    <property type="project" value="UniProtKB-EC"/>
</dbReference>
<accession>A0A1V4J4J1</accession>
<evidence type="ECO:0000256" key="14">
    <source>
        <dbReference type="ARBA" id="ARBA00022840"/>
    </source>
</evidence>
<evidence type="ECO:0000259" key="30">
    <source>
        <dbReference type="PROSITE" id="PS50157"/>
    </source>
</evidence>
<dbReference type="FunFam" id="3.30.160.60:FF:001004">
    <property type="entry name" value="Zinc finger protein 426"/>
    <property type="match status" value="1"/>
</dbReference>
<dbReference type="Gene3D" id="3.30.160.60">
    <property type="entry name" value="Classic Zinc Finger"/>
    <property type="match status" value="3"/>
</dbReference>
<dbReference type="InterPro" id="IPR056436">
    <property type="entry name" value="Znf-C2H2_ZIC1-5/GLI1-3-like"/>
</dbReference>
<dbReference type="Pfam" id="PF00364">
    <property type="entry name" value="Biotin_lipoyl"/>
    <property type="match status" value="1"/>
</dbReference>
<dbReference type="Pfam" id="PF00289">
    <property type="entry name" value="Biotin_carb_N"/>
    <property type="match status" value="1"/>
</dbReference>
<dbReference type="InterPro" id="IPR011054">
    <property type="entry name" value="Rudment_hybrid_motif"/>
</dbReference>
<dbReference type="InterPro" id="IPR000089">
    <property type="entry name" value="Biotin_lipoyl"/>
</dbReference>
<keyword evidence="9" id="KW-0479">Metal-binding</keyword>
<keyword evidence="22" id="KW-0539">Nucleus</keyword>
<dbReference type="PROSITE" id="PS50979">
    <property type="entry name" value="BC"/>
    <property type="match status" value="1"/>
</dbReference>